<protein>
    <submittedName>
        <fullName evidence="2">Uncharacterized protein</fullName>
    </submittedName>
</protein>
<evidence type="ECO:0000313" key="2">
    <source>
        <dbReference type="EMBL" id="GAB38506.1"/>
    </source>
</evidence>
<keyword evidence="1" id="KW-0175">Coiled coil</keyword>
<evidence type="ECO:0000256" key="1">
    <source>
        <dbReference type="SAM" id="Coils"/>
    </source>
</evidence>
<dbReference type="Proteomes" id="UP000005845">
    <property type="component" value="Unassembled WGS sequence"/>
</dbReference>
<keyword evidence="3" id="KW-1185">Reference proteome</keyword>
<dbReference type="EMBL" id="BAFC01000045">
    <property type="protein sequence ID" value="GAB38506.1"/>
    <property type="molecule type" value="Genomic_DNA"/>
</dbReference>
<dbReference type="AlphaFoldDB" id="H5TYE8"/>
<feature type="coiled-coil region" evidence="1">
    <location>
        <begin position="38"/>
        <end position="72"/>
    </location>
</feature>
<accession>H5TYE8</accession>
<evidence type="ECO:0000313" key="3">
    <source>
        <dbReference type="Proteomes" id="UP000005845"/>
    </source>
</evidence>
<sequence>MPTTTTEAQDALATARAHHAELEDAIRDGNDTITAAQLADATAEIRTAELRLEAAERAEQRTAEAARAHEADVVRQEFEHLTGKGSEKARKAYAAAVAALRTLTAEANGLRDTRAALQARASMAGVDLPFWDSERVVDGGGESYINRAIKEARGDVLTHAHALHDDKRRAEFAAAAQRAEKLDRERHERFMANTEVTDELGRRVVADVDA</sequence>
<proteinExistence type="predicted"/>
<organism evidence="2 3">
    <name type="scientific">Gordonia sputi NBRC 100414</name>
    <dbReference type="NCBI Taxonomy" id="1089453"/>
    <lineage>
        <taxon>Bacteria</taxon>
        <taxon>Bacillati</taxon>
        <taxon>Actinomycetota</taxon>
        <taxon>Actinomycetes</taxon>
        <taxon>Mycobacteriales</taxon>
        <taxon>Gordoniaceae</taxon>
        <taxon>Gordonia</taxon>
    </lineage>
</organism>
<gene>
    <name evidence="2" type="ORF">GOSPT_045_01440</name>
</gene>
<dbReference type="RefSeq" id="WP_005204351.1">
    <property type="nucleotide sequence ID" value="NZ_BAFC01000045.1"/>
</dbReference>
<name>H5TYE8_9ACTN</name>
<reference evidence="2 3" key="1">
    <citation type="submission" date="2012-02" db="EMBL/GenBank/DDBJ databases">
        <title>Whole genome shotgun sequence of Gordonia sputi NBRC 100414.</title>
        <authorList>
            <person name="Yoshida I."/>
            <person name="Hosoyama A."/>
            <person name="Tsuchikane K."/>
            <person name="Katsumata H."/>
            <person name="Yamazaki S."/>
            <person name="Fujita N."/>
        </authorList>
    </citation>
    <scope>NUCLEOTIDE SEQUENCE [LARGE SCALE GENOMIC DNA]</scope>
    <source>
        <strain evidence="2 3">NBRC 100414</strain>
    </source>
</reference>
<comment type="caution">
    <text evidence="2">The sequence shown here is derived from an EMBL/GenBank/DDBJ whole genome shotgun (WGS) entry which is preliminary data.</text>
</comment>